<evidence type="ECO:0000256" key="7">
    <source>
        <dbReference type="SAM" id="MobiDB-lite"/>
    </source>
</evidence>
<dbReference type="Pfam" id="PF14496">
    <property type="entry name" value="NEL"/>
    <property type="match status" value="1"/>
</dbReference>
<dbReference type="GO" id="GO:0016567">
    <property type="term" value="P:protein ubiquitination"/>
    <property type="evidence" value="ECO:0007669"/>
    <property type="project" value="InterPro"/>
</dbReference>
<dbReference type="InterPro" id="IPR003591">
    <property type="entry name" value="Leu-rich_rpt_typical-subtyp"/>
</dbReference>
<protein>
    <recommendedName>
        <fullName evidence="2">RING-type E3 ubiquitin transferase</fullName>
        <ecNumber evidence="2">2.3.2.27</ecNumber>
    </recommendedName>
</protein>
<dbReference type="PANTHER" id="PTHR48051:SF1">
    <property type="entry name" value="RAS SUPPRESSOR PROTEIN 1"/>
    <property type="match status" value="1"/>
</dbReference>
<evidence type="ECO:0000313" key="9">
    <source>
        <dbReference type="EMBL" id="APC16112.1"/>
    </source>
</evidence>
<dbReference type="GO" id="GO:0005576">
    <property type="term" value="C:extracellular region"/>
    <property type="evidence" value="ECO:0007669"/>
    <property type="project" value="UniProtKB-UniRule"/>
</dbReference>
<proteinExistence type="inferred from homology"/>
<dbReference type="InterPro" id="IPR050216">
    <property type="entry name" value="LRR_domain-containing"/>
</dbReference>
<evidence type="ECO:0000313" key="10">
    <source>
        <dbReference type="Proteomes" id="UP000182567"/>
    </source>
</evidence>
<accession>A0A1J0EJQ7</accession>
<dbReference type="SMART" id="SM00369">
    <property type="entry name" value="LRR_TYP"/>
    <property type="match status" value="8"/>
</dbReference>
<keyword evidence="3" id="KW-0433">Leucine-rich repeat</keyword>
<gene>
    <name evidence="9" type="ORF">BLL42_10370</name>
</gene>
<dbReference type="PROSITE" id="PS52053">
    <property type="entry name" value="NEL"/>
    <property type="match status" value="1"/>
</dbReference>
<dbReference type="Gene3D" id="3.80.10.10">
    <property type="entry name" value="Ribonuclease Inhibitor"/>
    <property type="match status" value="3"/>
</dbReference>
<evidence type="ECO:0000256" key="1">
    <source>
        <dbReference type="ARBA" id="ARBA00000900"/>
    </source>
</evidence>
<evidence type="ECO:0000256" key="2">
    <source>
        <dbReference type="ARBA" id="ARBA00012483"/>
    </source>
</evidence>
<dbReference type="InterPro" id="IPR032675">
    <property type="entry name" value="LRR_dom_sf"/>
</dbReference>
<evidence type="ECO:0000256" key="4">
    <source>
        <dbReference type="ARBA" id="ARBA00022737"/>
    </source>
</evidence>
<keyword evidence="4" id="KW-0677">Repeat</keyword>
<dbReference type="Gene3D" id="1.20.58.360">
    <property type="entry name" value="Shigella T3SS effector IpaH defines"/>
    <property type="match status" value="1"/>
</dbReference>
<dbReference type="GO" id="GO:0005737">
    <property type="term" value="C:cytoplasm"/>
    <property type="evidence" value="ECO:0007669"/>
    <property type="project" value="TreeGrafter"/>
</dbReference>
<dbReference type="EMBL" id="CP017886">
    <property type="protein sequence ID" value="APC16112.1"/>
    <property type="molecule type" value="Genomic_DNA"/>
</dbReference>
<feature type="region of interest" description="Disordered" evidence="7">
    <location>
        <begin position="1220"/>
        <end position="1248"/>
    </location>
</feature>
<dbReference type="PROSITE" id="PS51450">
    <property type="entry name" value="LRR"/>
    <property type="match status" value="2"/>
</dbReference>
<dbReference type="InterPro" id="IPR029487">
    <property type="entry name" value="NEL_dom"/>
</dbReference>
<dbReference type="InterPro" id="IPR001611">
    <property type="entry name" value="Leu-rich_rpt"/>
</dbReference>
<keyword evidence="6" id="KW-1035">Host cytoplasm</keyword>
<comment type="similarity">
    <text evidence="6">Belongs to the LRR-containing bacterial E3 ligase family.</text>
</comment>
<keyword evidence="6" id="KW-0964">Secreted</keyword>
<comment type="catalytic activity">
    <reaction evidence="1">
        <text>S-ubiquitinyl-[E2 ubiquitin-conjugating enzyme]-L-cysteine + [acceptor protein]-L-lysine = [E2 ubiquitin-conjugating enzyme]-L-cysteine + N(6)-ubiquitinyl-[acceptor protein]-L-lysine.</text>
        <dbReference type="EC" id="2.3.2.27"/>
    </reaction>
</comment>
<comment type="PTM">
    <text evidence="6">Ubiquitinated in the presence of host E1 ubiquitin-activating enzyme, E2 ubiquitin-conjugating enzyme and ubiquitin.</text>
</comment>
<dbReference type="GO" id="GO:0061630">
    <property type="term" value="F:ubiquitin protein ligase activity"/>
    <property type="evidence" value="ECO:0007669"/>
    <property type="project" value="UniProtKB-EC"/>
</dbReference>
<keyword evidence="5" id="KW-0843">Virulence</keyword>
<reference evidence="10" key="1">
    <citation type="submission" date="2016-10" db="EMBL/GenBank/DDBJ databases">
        <title>Pseudomonas frederiksbergensis ERGS4:02 complete genome.</title>
        <authorList>
            <person name="Kumar R."/>
            <person name="Acharya V."/>
            <person name="Singh D."/>
        </authorList>
    </citation>
    <scope>NUCLEOTIDE SEQUENCE [LARGE SCALE GENOMIC DNA]</scope>
    <source>
        <strain evidence="10">ERGS4:02</strain>
    </source>
</reference>
<evidence type="ECO:0000256" key="3">
    <source>
        <dbReference type="ARBA" id="ARBA00022614"/>
    </source>
</evidence>
<keyword evidence="6" id="KW-0832">Ubl conjugation</keyword>
<organism evidence="9 10">
    <name type="scientific">Pseudomonas frederiksbergensis</name>
    <dbReference type="NCBI Taxonomy" id="104087"/>
    <lineage>
        <taxon>Bacteria</taxon>
        <taxon>Pseudomonadati</taxon>
        <taxon>Pseudomonadota</taxon>
        <taxon>Gammaproteobacteria</taxon>
        <taxon>Pseudomonadales</taxon>
        <taxon>Pseudomonadaceae</taxon>
        <taxon>Pseudomonas</taxon>
    </lineage>
</organism>
<dbReference type="SUPFAM" id="SSF52058">
    <property type="entry name" value="L domain-like"/>
    <property type="match status" value="2"/>
</dbReference>
<dbReference type="PANTHER" id="PTHR48051">
    <property type="match status" value="1"/>
</dbReference>
<name>A0A1J0EJQ7_9PSED</name>
<evidence type="ECO:0000259" key="8">
    <source>
        <dbReference type="PROSITE" id="PS52053"/>
    </source>
</evidence>
<sequence length="1248" mass="138057">MTDEQALKFLLEQGGLGKTDQQIFTLLGNRTREWQELESTLDQWAASEGVTLRSMLDGKRAVAQAIKAAWRNSPRATENPNFARLDLFCSDPLPSLQADFSHVRELTVGGASFTDATSDGVLGHFPRLQKLSINVTNSRLRTIPEALSGMTELIDLRITSNDRLATQEIARLGHLTNLENLELSRVLESAGALDVSRLSKLRSLTISGAYQGNTLPIGVLELPRLERLNLRATSVNSLPASLFDGAHDGLLSGLSLNWSWFPVETFKPLFEYVKNHPMHLIDREEMVMGYCKGQLRRWGGGFGGSFGLLDGFGQPDALLSAFLQQWTGAEARFNAIEALGNEYGDLSRQLDAWTKHYLPEHNFAGFSTTETLKNCWYNGLLKRYGVSSYSTTLDLPLMAFAQLPDLPVQGFSHVTTLKLTGLSSPLEQVRRFIGQFSQVQTLDLSGSQLTEMPITPGDLPALQHLDLRHTPLAHMDVSAMSQLQTLDLTGAHLQTWPTGAENLPGLTSLDLRFTQITTLPETALARDEAVIATNLTGTPLTPAAQAALTAAQARVENARGLSSGTLARFTLEEVPQAFPPTETATLIAQRLLPLPGEVPAGEGNAWLAECLQRVNGFSDEEASRAIEQLREDGASDTQISERIGGWHQTLEALTRELNGWLFIRESRGRDWVVSSHTRRLAALRILDCWREGLTARASMAYSALNLDGLQLGDLPALPTALPHVWDLNLTGIRLTEQGSNGFLGAFTNLRSLVLSGQSLQTLPQALNAMNLLERVELSANGITDPESVYSTLGGHQRLQRLDLSHNNLQTFSVASWSNLEWLDLRNNRLTGWPEGVLEARHLRTLNLSANGITSIPSEAFSVRHNALMSGTDLSDNSLSRDDLEHIRDYAQSAHPSAWLGYSARHIDELIDDLASNTESESDSEVEPAPIVPDEVIDAVESGTERLDPWLEMLEPQALVTHRALWNQLAAEPDNEAFFHLLAQLRNTQEFTLARADLTRRVWDVLRATASDGELRQTLFGMSNTHGTCVDGRILTFSNLEVKVFEHNALQGIGPGRLDQKGAALLRLSRQLFRLAKVEELANEKARGRHADPAEVRLEYRIGLTSGWDDGLELPGQPRNMLYGRPISGETLNRARAAVLERENKPGAFYEDLINRDYWVQYLKEKYPEAFSALERSAEEKQGQLEDAHEGAWGADYTQALESLGIELAIERSEKLIELSRKETGEIEPSVLTEPQPGTSKDLFKQPTR</sequence>
<feature type="active site" description="Glycyl thioester intermediate" evidence="6">
    <location>
        <position position="1028"/>
    </location>
</feature>
<dbReference type="EC" id="2.3.2.27" evidence="2"/>
<evidence type="ECO:0000256" key="5">
    <source>
        <dbReference type="ARBA" id="ARBA00023026"/>
    </source>
</evidence>
<dbReference type="Proteomes" id="UP000182567">
    <property type="component" value="Chromosome"/>
</dbReference>
<keyword evidence="6" id="KW-0833">Ubl conjugation pathway</keyword>
<dbReference type="AlphaFoldDB" id="A0A1J0EJQ7"/>
<evidence type="ECO:0000256" key="6">
    <source>
        <dbReference type="PROSITE-ProRule" id="PRU01398"/>
    </source>
</evidence>
<dbReference type="Pfam" id="PF00560">
    <property type="entry name" value="LRR_1"/>
    <property type="match status" value="2"/>
</dbReference>
<feature type="domain" description="NEL" evidence="8">
    <location>
        <begin position="941"/>
        <end position="1238"/>
    </location>
</feature>
<keyword evidence="6" id="KW-0808">Transferase</keyword>